<protein>
    <submittedName>
        <fullName evidence="1">Uncharacterized protein</fullName>
    </submittedName>
</protein>
<dbReference type="eggNOG" id="ENOG50311J4">
    <property type="taxonomic scope" value="Bacteria"/>
</dbReference>
<dbReference type="STRING" id="558152.IQ37_03465"/>
<dbReference type="EMBL" id="JPRJ01000003">
    <property type="protein sequence ID" value="KFF29723.1"/>
    <property type="molecule type" value="Genomic_DNA"/>
</dbReference>
<gene>
    <name evidence="1" type="ORF">IQ37_03465</name>
</gene>
<dbReference type="OrthoDB" id="1427164at2"/>
<name>A0A086BLA9_9FLAO</name>
<dbReference type="AlphaFoldDB" id="A0A086BLA9"/>
<proteinExistence type="predicted"/>
<organism evidence="1 2">
    <name type="scientific">Chryseobacterium piperi</name>
    <dbReference type="NCBI Taxonomy" id="558152"/>
    <lineage>
        <taxon>Bacteria</taxon>
        <taxon>Pseudomonadati</taxon>
        <taxon>Bacteroidota</taxon>
        <taxon>Flavobacteriia</taxon>
        <taxon>Flavobacteriales</taxon>
        <taxon>Weeksellaceae</taxon>
        <taxon>Chryseobacterium group</taxon>
        <taxon>Chryseobacterium</taxon>
    </lineage>
</organism>
<reference evidence="1" key="1">
    <citation type="submission" date="2014-07" db="EMBL/GenBank/DDBJ databases">
        <title>Genome of Chryseobacterium piperi CTM.</title>
        <authorList>
            <person name="Pipes S.E."/>
            <person name="Stropko S.J."/>
            <person name="Newman J.D."/>
        </authorList>
    </citation>
    <scope>NUCLEOTIDE SEQUENCE [LARGE SCALE GENOMIC DNA]</scope>
    <source>
        <strain evidence="1">CTM</strain>
    </source>
</reference>
<comment type="caution">
    <text evidence="1">The sequence shown here is derived from an EMBL/GenBank/DDBJ whole genome shotgun (WGS) entry which is preliminary data.</text>
</comment>
<sequence>MKINYYVLPLLLAGTFFYSQDKISKKNGQSFEAKVVEIGDSNITYQELDNPDGPVRSMDRSEIYEIIYSNGKTEVLGKYKTEAEVKEFIVRKIDEFGIDRDRKDLALRAKFEGDNIKINSVNMKDRVVKEGDWWDLSKIVTFHNISRRKDNIAYLNIVTYKITKSKRELSKLVIKITDHEVAADILEAMKDLKMMLKKD</sequence>
<keyword evidence="2" id="KW-1185">Reference proteome</keyword>
<accession>A0A086BLA9</accession>
<evidence type="ECO:0000313" key="1">
    <source>
        <dbReference type="EMBL" id="KFF29723.1"/>
    </source>
</evidence>
<dbReference type="KEGG" id="cpip:CJF12_03030"/>
<dbReference type="Proteomes" id="UP000028709">
    <property type="component" value="Unassembled WGS sequence"/>
</dbReference>
<dbReference type="RefSeq" id="WP_034681736.1">
    <property type="nucleotide sequence ID" value="NZ_CP023049.2"/>
</dbReference>
<evidence type="ECO:0000313" key="2">
    <source>
        <dbReference type="Proteomes" id="UP000028709"/>
    </source>
</evidence>